<dbReference type="EMBL" id="AY682195">
    <property type="protein sequence ID" value="AAV35966.1"/>
    <property type="molecule type" value="Genomic_DNA"/>
</dbReference>
<name>Q5ULG8_9CAUD</name>
<dbReference type="RefSeq" id="YP_164781.1">
    <property type="nucleotide sequence ID" value="NC_006565.1"/>
</dbReference>
<proteinExistence type="predicted"/>
<protein>
    <submittedName>
        <fullName evidence="1">Orf146</fullName>
    </submittedName>
</protein>
<evidence type="ECO:0000313" key="1">
    <source>
        <dbReference type="EMBL" id="AAV35966.1"/>
    </source>
</evidence>
<dbReference type="KEGG" id="vg:3197345"/>
<keyword evidence="2" id="KW-1185">Reference proteome</keyword>
<evidence type="ECO:0000313" key="2">
    <source>
        <dbReference type="Proteomes" id="UP000002117"/>
    </source>
</evidence>
<reference evidence="1 2" key="1">
    <citation type="journal article" date="2004" name="J. Bacteriol.">
        <title>Lactobacillus plantarum bacteriophage LP65: a new member of the SPO1-like genus of the family Myoviridae.</title>
        <authorList>
            <person name="Chibani-Chennoufi S."/>
            <person name="Dillmann M.L."/>
            <person name="Marvin-Guy L."/>
            <person name="Rami-Shojaei S."/>
            <person name="Brussow H."/>
        </authorList>
    </citation>
    <scope>NUCLEOTIDE SEQUENCE</scope>
</reference>
<accession>Q5ULG8</accession>
<sequence length="32" mass="3713">MKTFKGTLTMDSWHTSKLQLEAYLQDHGMSKV</sequence>
<gene>
    <name evidence="1" type="ORF">orf146</name>
</gene>
<dbReference type="Proteomes" id="UP000002117">
    <property type="component" value="Segment"/>
</dbReference>
<organism evidence="1 2">
    <name type="scientific">Lactobacillus phage LP65</name>
    <dbReference type="NCBI Taxonomy" id="2892344"/>
    <lineage>
        <taxon>Viruses</taxon>
        <taxon>Duplodnaviria</taxon>
        <taxon>Heunggongvirae</taxon>
        <taxon>Uroviricota</taxon>
        <taxon>Caudoviricetes</taxon>
        <taxon>Herelleviridae</taxon>
        <taxon>Salchichonvirus</taxon>
        <taxon>Salchichonvirus LP65</taxon>
    </lineage>
</organism>